<dbReference type="GO" id="GO:0016125">
    <property type="term" value="P:sterol metabolic process"/>
    <property type="evidence" value="ECO:0007669"/>
    <property type="project" value="TreeGrafter"/>
</dbReference>
<gene>
    <name evidence="10" type="ORF">DB31_0258</name>
</gene>
<dbReference type="InterPro" id="IPR002403">
    <property type="entry name" value="Cyt_P450_E_grp-IV"/>
</dbReference>
<dbReference type="PROSITE" id="PS00086">
    <property type="entry name" value="CYTOCHROME_P450"/>
    <property type="match status" value="1"/>
</dbReference>
<dbReference type="InterPro" id="IPR017972">
    <property type="entry name" value="Cyt_P450_CS"/>
</dbReference>
<dbReference type="GO" id="GO:0005506">
    <property type="term" value="F:iron ion binding"/>
    <property type="evidence" value="ECO:0007669"/>
    <property type="project" value="InterPro"/>
</dbReference>
<dbReference type="GO" id="GO:0020037">
    <property type="term" value="F:heme binding"/>
    <property type="evidence" value="ECO:0007669"/>
    <property type="project" value="InterPro"/>
</dbReference>
<keyword evidence="3 8" id="KW-0349">Heme</keyword>
<proteinExistence type="inferred from homology"/>
<dbReference type="Pfam" id="PF00067">
    <property type="entry name" value="p450"/>
    <property type="match status" value="1"/>
</dbReference>
<keyword evidence="7 9" id="KW-0503">Monooxygenase</keyword>
<dbReference type="OrthoDB" id="9764248at2"/>
<evidence type="ECO:0000313" key="10">
    <source>
        <dbReference type="EMBL" id="KFE71997.1"/>
    </source>
</evidence>
<dbReference type="GO" id="GO:0016705">
    <property type="term" value="F:oxidoreductase activity, acting on paired donors, with incorporation or reduction of molecular oxygen"/>
    <property type="evidence" value="ECO:0007669"/>
    <property type="project" value="InterPro"/>
</dbReference>
<dbReference type="STRING" id="394096.DB31_0258"/>
<keyword evidence="6 8" id="KW-0408">Iron</keyword>
<keyword evidence="11" id="KW-1185">Reference proteome</keyword>
<evidence type="ECO:0000313" key="11">
    <source>
        <dbReference type="Proteomes" id="UP000028725"/>
    </source>
</evidence>
<sequence>MTQQSATASLPLRPNQRLGHIPGVSGVPFLGDTLEFLKDPVHYKLRMHERFGPVFRTSILGDRSLILVGPELAEEVLLDKERNFSSQYGWHRLIGDTFKNGLMLRDFDDHHTHRRIMNAAFKPEPMRAYVEALNRHIEQGIASWHRQPDFRFYPAVKALTLTSSAKTFLGLDLASEMDTLNKAFMAMLDGATALLRYPVPGTRTWYAQRGRRTLEDFFRSLIPQRRQGNGTDLFSQCCRATSEEGEVFSDTDLVDHMIFLLMASHDTTTSVLSNVAFGLANHPEWQERIRAQVMALGNELSYDELGSLSDADLVMKEVLRLYPPVIGLPRRVIRECTLVGLQIPANTNIWVSVDANHRLPKWWKDPETFDPGRFSTERAEHQQHRFLWMPFGGGAHRCIGMKFAELNVKAYLFQLLRRYRLKLRDGYVPLVDKFPFPKPAEGLPMKLELLEGEPRRAASA</sequence>
<reference evidence="10 11" key="1">
    <citation type="submission" date="2014-04" db="EMBL/GenBank/DDBJ databases">
        <title>Genome assembly of Hyalangium minutum DSM 14724.</title>
        <authorList>
            <person name="Sharma G."/>
            <person name="Subramanian S."/>
        </authorList>
    </citation>
    <scope>NUCLEOTIDE SEQUENCE [LARGE SCALE GENOMIC DNA]</scope>
    <source>
        <strain evidence="10 11">DSM 14724</strain>
    </source>
</reference>
<dbReference type="PATRIC" id="fig|394096.3.peg.256"/>
<evidence type="ECO:0000256" key="3">
    <source>
        <dbReference type="ARBA" id="ARBA00022617"/>
    </source>
</evidence>
<evidence type="ECO:0000256" key="9">
    <source>
        <dbReference type="RuleBase" id="RU000461"/>
    </source>
</evidence>
<dbReference type="InterPro" id="IPR001128">
    <property type="entry name" value="Cyt_P450"/>
</dbReference>
<dbReference type="AlphaFoldDB" id="A0A085WWD4"/>
<keyword evidence="4 8" id="KW-0479">Metal-binding</keyword>
<dbReference type="EMBL" id="JMCB01000001">
    <property type="protein sequence ID" value="KFE71997.1"/>
    <property type="molecule type" value="Genomic_DNA"/>
</dbReference>
<dbReference type="PRINTS" id="PR00385">
    <property type="entry name" value="P450"/>
</dbReference>
<dbReference type="Gene3D" id="1.10.630.10">
    <property type="entry name" value="Cytochrome P450"/>
    <property type="match status" value="1"/>
</dbReference>
<protein>
    <submittedName>
        <fullName evidence="10">Cytochrome P450</fullName>
    </submittedName>
</protein>
<dbReference type="RefSeq" id="WP_044180844.1">
    <property type="nucleotide sequence ID" value="NZ_JMCB01000001.1"/>
</dbReference>
<keyword evidence="5 9" id="KW-0560">Oxidoreductase</keyword>
<comment type="caution">
    <text evidence="10">The sequence shown here is derived from an EMBL/GenBank/DDBJ whole genome shotgun (WGS) entry which is preliminary data.</text>
</comment>
<evidence type="ECO:0000256" key="7">
    <source>
        <dbReference type="ARBA" id="ARBA00023033"/>
    </source>
</evidence>
<evidence type="ECO:0000256" key="2">
    <source>
        <dbReference type="ARBA" id="ARBA00010617"/>
    </source>
</evidence>
<evidence type="ECO:0000256" key="4">
    <source>
        <dbReference type="ARBA" id="ARBA00022723"/>
    </source>
</evidence>
<comment type="cofactor">
    <cofactor evidence="1 8">
        <name>heme</name>
        <dbReference type="ChEBI" id="CHEBI:30413"/>
    </cofactor>
</comment>
<dbReference type="InterPro" id="IPR036396">
    <property type="entry name" value="Cyt_P450_sf"/>
</dbReference>
<dbReference type="SUPFAM" id="SSF48264">
    <property type="entry name" value="Cytochrome P450"/>
    <property type="match status" value="1"/>
</dbReference>
<evidence type="ECO:0000256" key="6">
    <source>
        <dbReference type="ARBA" id="ARBA00023004"/>
    </source>
</evidence>
<evidence type="ECO:0000256" key="5">
    <source>
        <dbReference type="ARBA" id="ARBA00023002"/>
    </source>
</evidence>
<dbReference type="PRINTS" id="PR00465">
    <property type="entry name" value="EP450IV"/>
</dbReference>
<evidence type="ECO:0000256" key="8">
    <source>
        <dbReference type="PIRSR" id="PIRSR602403-1"/>
    </source>
</evidence>
<accession>A0A085WWD4</accession>
<dbReference type="PANTHER" id="PTHR24286:SF24">
    <property type="entry name" value="LANOSTEROL 14-ALPHA DEMETHYLASE"/>
    <property type="match status" value="1"/>
</dbReference>
<dbReference type="PANTHER" id="PTHR24286">
    <property type="entry name" value="CYTOCHROME P450 26"/>
    <property type="match status" value="1"/>
</dbReference>
<feature type="binding site" description="axial binding residue" evidence="8">
    <location>
        <position position="398"/>
    </location>
    <ligand>
        <name>heme</name>
        <dbReference type="ChEBI" id="CHEBI:30413"/>
    </ligand>
    <ligandPart>
        <name>Fe</name>
        <dbReference type="ChEBI" id="CHEBI:18248"/>
    </ligandPart>
</feature>
<evidence type="ECO:0000256" key="1">
    <source>
        <dbReference type="ARBA" id="ARBA00001971"/>
    </source>
</evidence>
<name>A0A085WWD4_9BACT</name>
<dbReference type="Proteomes" id="UP000028725">
    <property type="component" value="Unassembled WGS sequence"/>
</dbReference>
<comment type="similarity">
    <text evidence="2 9">Belongs to the cytochrome P450 family.</text>
</comment>
<organism evidence="10 11">
    <name type="scientific">Hyalangium minutum</name>
    <dbReference type="NCBI Taxonomy" id="394096"/>
    <lineage>
        <taxon>Bacteria</taxon>
        <taxon>Pseudomonadati</taxon>
        <taxon>Myxococcota</taxon>
        <taxon>Myxococcia</taxon>
        <taxon>Myxococcales</taxon>
        <taxon>Cystobacterineae</taxon>
        <taxon>Archangiaceae</taxon>
        <taxon>Hyalangium</taxon>
    </lineage>
</organism>
<dbReference type="GO" id="GO:0004497">
    <property type="term" value="F:monooxygenase activity"/>
    <property type="evidence" value="ECO:0007669"/>
    <property type="project" value="UniProtKB-KW"/>
</dbReference>